<name>A0ABT8Z1V2_9SPIR</name>
<gene>
    <name evidence="5" type="ORF">Q5M86_10730</name>
</gene>
<dbReference type="PANTHER" id="PTHR43827">
    <property type="entry name" value="2,5-DIKETO-D-GLUCONIC ACID REDUCTASE"/>
    <property type="match status" value="1"/>
</dbReference>
<evidence type="ECO:0000313" key="5">
    <source>
        <dbReference type="EMBL" id="MDO7021245.1"/>
    </source>
</evidence>
<dbReference type="PROSITE" id="PS00062">
    <property type="entry name" value="ALDOKETO_REDUCTASE_2"/>
    <property type="match status" value="1"/>
</dbReference>
<dbReference type="RefSeq" id="WP_304385908.1">
    <property type="nucleotide sequence ID" value="NZ_JAUPBL010000091.1"/>
</dbReference>
<evidence type="ECO:0000256" key="1">
    <source>
        <dbReference type="ARBA" id="ARBA00007905"/>
    </source>
</evidence>
<keyword evidence="2" id="KW-0521">NADP</keyword>
<keyword evidence="6" id="KW-1185">Reference proteome</keyword>
<comment type="caution">
    <text evidence="5">The sequence shown here is derived from an EMBL/GenBank/DDBJ whole genome shotgun (WGS) entry which is preliminary data.</text>
</comment>
<dbReference type="CDD" id="cd19071">
    <property type="entry name" value="AKR_AKR1-5-like"/>
    <property type="match status" value="1"/>
</dbReference>
<comment type="similarity">
    <text evidence="1">Belongs to the aldo/keto reductase family.</text>
</comment>
<evidence type="ECO:0000259" key="4">
    <source>
        <dbReference type="Pfam" id="PF00248"/>
    </source>
</evidence>
<dbReference type="InterPro" id="IPR020471">
    <property type="entry name" value="AKR"/>
</dbReference>
<dbReference type="Gene3D" id="3.20.20.100">
    <property type="entry name" value="NADP-dependent oxidoreductase domain"/>
    <property type="match status" value="1"/>
</dbReference>
<evidence type="ECO:0000313" key="6">
    <source>
        <dbReference type="Proteomes" id="UP001175147"/>
    </source>
</evidence>
<keyword evidence="3" id="KW-0560">Oxidoreductase</keyword>
<dbReference type="InterPro" id="IPR018170">
    <property type="entry name" value="Aldo/ket_reductase_CS"/>
</dbReference>
<dbReference type="PROSITE" id="PS00063">
    <property type="entry name" value="ALDOKETO_REDUCTASE_3"/>
    <property type="match status" value="1"/>
</dbReference>
<evidence type="ECO:0000256" key="2">
    <source>
        <dbReference type="ARBA" id="ARBA00022857"/>
    </source>
</evidence>
<proteinExistence type="inferred from homology"/>
<evidence type="ECO:0000256" key="3">
    <source>
        <dbReference type="ARBA" id="ARBA00023002"/>
    </source>
</evidence>
<organism evidence="5 6">
    <name type="scientific">Brachyspira innocens</name>
    <dbReference type="NCBI Taxonomy" id="13264"/>
    <lineage>
        <taxon>Bacteria</taxon>
        <taxon>Pseudomonadati</taxon>
        <taxon>Spirochaetota</taxon>
        <taxon>Spirochaetia</taxon>
        <taxon>Brachyspirales</taxon>
        <taxon>Brachyspiraceae</taxon>
        <taxon>Brachyspira</taxon>
    </lineage>
</organism>
<dbReference type="EMBL" id="JAUPBM010000164">
    <property type="protein sequence ID" value="MDO7021245.1"/>
    <property type="molecule type" value="Genomic_DNA"/>
</dbReference>
<reference evidence="5" key="1">
    <citation type="submission" date="2023-07" db="EMBL/GenBank/DDBJ databases">
        <title>Mucosal microbiota of week-old chicken and adult hens.</title>
        <authorList>
            <person name="Volf J."/>
            <person name="Karasova D."/>
            <person name="Crhanova M."/>
            <person name="Faldynova M."/>
            <person name="Prikrylova H."/>
            <person name="Zeman M."/>
            <person name="Babak V."/>
            <person name="Rajova J."/>
            <person name="Rychlik I."/>
        </authorList>
    </citation>
    <scope>NUCLEOTIDE SEQUENCE</scope>
    <source>
        <strain evidence="5">ET902</strain>
    </source>
</reference>
<dbReference type="Proteomes" id="UP001175147">
    <property type="component" value="Unassembled WGS sequence"/>
</dbReference>
<protein>
    <submittedName>
        <fullName evidence="5">Aldo/keto reductase</fullName>
    </submittedName>
</protein>
<dbReference type="PRINTS" id="PR00069">
    <property type="entry name" value="ALDKETRDTASE"/>
</dbReference>
<dbReference type="InterPro" id="IPR036812">
    <property type="entry name" value="NAD(P)_OxRdtase_dom_sf"/>
</dbReference>
<dbReference type="PANTHER" id="PTHR43827:SF3">
    <property type="entry name" value="NADP-DEPENDENT OXIDOREDUCTASE DOMAIN-CONTAINING PROTEIN"/>
    <property type="match status" value="1"/>
</dbReference>
<dbReference type="InterPro" id="IPR023210">
    <property type="entry name" value="NADP_OxRdtase_dom"/>
</dbReference>
<feature type="domain" description="NADP-dependent oxidoreductase" evidence="4">
    <location>
        <begin position="18"/>
        <end position="259"/>
    </location>
</feature>
<sequence length="273" mass="31682">MINLKLNNSIEMPILGLGVYKITDKKELENAVRFAIEAGYRKFDTAQFYNNEKELGEAIRKTGIKREEVFITTKIWNTKQGYNSTRKSFEESLEKLNMDYVDLLLIHWPGQNKDRYLDTYRALENICQSKKAKSIGLSNFEIKHLKDIFAHCNIAPTVNQIERHPNLARNELVNFCKKHNMVVEAWSPLGRGKLFDNEVIIDIAKKYNKTPAQIILRWNIESGISVIPKSVNKNRIEENIDVFDFNLDKNDIERINSLENGDRIGSDPLVFDF</sequence>
<dbReference type="SUPFAM" id="SSF51430">
    <property type="entry name" value="NAD(P)-linked oxidoreductase"/>
    <property type="match status" value="1"/>
</dbReference>
<dbReference type="PIRSF" id="PIRSF000097">
    <property type="entry name" value="AKR"/>
    <property type="match status" value="1"/>
</dbReference>
<accession>A0ABT8Z1V2</accession>
<dbReference type="Pfam" id="PF00248">
    <property type="entry name" value="Aldo_ket_red"/>
    <property type="match status" value="1"/>
</dbReference>